<dbReference type="Proteomes" id="UP001163324">
    <property type="component" value="Chromosome 7"/>
</dbReference>
<gene>
    <name evidence="1" type="ORF">N3K66_007550</name>
</gene>
<accession>A0ACC0UU76</accession>
<proteinExistence type="predicted"/>
<evidence type="ECO:0000313" key="2">
    <source>
        <dbReference type="Proteomes" id="UP001163324"/>
    </source>
</evidence>
<name>A0ACC0UU76_9HYPO</name>
<protein>
    <submittedName>
        <fullName evidence="1">Uncharacterized protein</fullName>
    </submittedName>
</protein>
<comment type="caution">
    <text evidence="1">The sequence shown here is derived from an EMBL/GenBank/DDBJ whole genome shotgun (WGS) entry which is preliminary data.</text>
</comment>
<reference evidence="1" key="1">
    <citation type="submission" date="2022-10" db="EMBL/GenBank/DDBJ databases">
        <title>Complete Genome of Trichothecium roseum strain YXFP-22015, a Plant Pathogen Isolated from Citrus.</title>
        <authorList>
            <person name="Wang Y."/>
            <person name="Zhu L."/>
        </authorList>
    </citation>
    <scope>NUCLEOTIDE SEQUENCE</scope>
    <source>
        <strain evidence="1">YXFP-22015</strain>
    </source>
</reference>
<organism evidence="1 2">
    <name type="scientific">Trichothecium roseum</name>
    <dbReference type="NCBI Taxonomy" id="47278"/>
    <lineage>
        <taxon>Eukaryota</taxon>
        <taxon>Fungi</taxon>
        <taxon>Dikarya</taxon>
        <taxon>Ascomycota</taxon>
        <taxon>Pezizomycotina</taxon>
        <taxon>Sordariomycetes</taxon>
        <taxon>Hypocreomycetidae</taxon>
        <taxon>Hypocreales</taxon>
        <taxon>Hypocreales incertae sedis</taxon>
        <taxon>Trichothecium</taxon>
    </lineage>
</organism>
<evidence type="ECO:0000313" key="1">
    <source>
        <dbReference type="EMBL" id="KAI9897694.1"/>
    </source>
</evidence>
<sequence length="253" mass="28079">MSDVTKLTLVHLANSCSQSVLWLLEELGVDYDIRKYDRPSGQAPPDLRRTHPQGKSPQLLLPGGRVITQLSAILLYLIRTYDGAEPGSRPRFHRRPPSGDDDDDEDKGKEDGEDDAVREEQLVCIGVSDLSSKLGAKFMFDGLTAMSPFFVRPLLARVRDTINRLALDPDVEAALGVLEAEIAGRSWFMGGDGPSRADFALHFSVGLAAQPGYADLDAYPGLKAWMRRCEEREAWKRSLEVGNGYDLDFPSKW</sequence>
<keyword evidence="2" id="KW-1185">Reference proteome</keyword>
<dbReference type="EMBL" id="CM047946">
    <property type="protein sequence ID" value="KAI9897694.1"/>
    <property type="molecule type" value="Genomic_DNA"/>
</dbReference>